<dbReference type="RefSeq" id="WP_195005142.1">
    <property type="nucleotide sequence ID" value="NZ_JADLQN010000012.1"/>
</dbReference>
<sequence>MGDRMPEVRIQGGRVITAPGVALVWLPVDGQVVAKIPPQRGNRRWLHESVNIRSPQLESDRWLLPRSCLNRLVTAAVDRYGHVVLVRDMQKLSRCTTACLEAVGSECECACLGLSHGSTNADGWVATIGDVVYSG</sequence>
<name>A0ABS0DIM3_9NOCA</name>
<keyword evidence="2" id="KW-1185">Reference proteome</keyword>
<dbReference type="EMBL" id="JADLQN010000012">
    <property type="protein sequence ID" value="MBF6358305.1"/>
    <property type="molecule type" value="Genomic_DNA"/>
</dbReference>
<dbReference type="Proteomes" id="UP000707731">
    <property type="component" value="Unassembled WGS sequence"/>
</dbReference>
<organism evidence="1 2">
    <name type="scientific">Nocardia higoensis</name>
    <dbReference type="NCBI Taxonomy" id="228599"/>
    <lineage>
        <taxon>Bacteria</taxon>
        <taxon>Bacillati</taxon>
        <taxon>Actinomycetota</taxon>
        <taxon>Actinomycetes</taxon>
        <taxon>Mycobacteriales</taxon>
        <taxon>Nocardiaceae</taxon>
        <taxon>Nocardia</taxon>
    </lineage>
</organism>
<comment type="caution">
    <text evidence="1">The sequence shown here is derived from an EMBL/GenBank/DDBJ whole genome shotgun (WGS) entry which is preliminary data.</text>
</comment>
<accession>A0ABS0DIM3</accession>
<proteinExistence type="predicted"/>
<protein>
    <submittedName>
        <fullName evidence="1">Uncharacterized protein</fullName>
    </submittedName>
</protein>
<evidence type="ECO:0000313" key="1">
    <source>
        <dbReference type="EMBL" id="MBF6358305.1"/>
    </source>
</evidence>
<reference evidence="1 2" key="1">
    <citation type="submission" date="2020-10" db="EMBL/GenBank/DDBJ databases">
        <title>Identification of Nocardia species via Next-generation sequencing and recognition of intraspecies genetic diversity.</title>
        <authorList>
            <person name="Li P."/>
            <person name="Li P."/>
            <person name="Lu B."/>
        </authorList>
    </citation>
    <scope>NUCLEOTIDE SEQUENCE [LARGE SCALE GENOMIC DNA]</scope>
    <source>
        <strain evidence="1 2">BJ06-0143</strain>
    </source>
</reference>
<gene>
    <name evidence="1" type="ORF">IU449_27790</name>
</gene>
<evidence type="ECO:0000313" key="2">
    <source>
        <dbReference type="Proteomes" id="UP000707731"/>
    </source>
</evidence>